<dbReference type="OrthoDB" id="269227at2759"/>
<reference evidence="8" key="1">
    <citation type="journal article" date="2015" name="PLoS Genet.">
        <title>The dynamic genome and transcriptome of the human fungal pathogen Blastomyces and close relative Emmonsia.</title>
        <authorList>
            <person name="Munoz J.F."/>
            <person name="Gauthier G.M."/>
            <person name="Desjardins C.A."/>
            <person name="Gallo J.E."/>
            <person name="Holder J."/>
            <person name="Sullivan T.D."/>
            <person name="Marty A.J."/>
            <person name="Carmen J.C."/>
            <person name="Chen Z."/>
            <person name="Ding L."/>
            <person name="Gujja S."/>
            <person name="Magrini V."/>
            <person name="Misas E."/>
            <person name="Mitreva M."/>
            <person name="Priest M."/>
            <person name="Saif S."/>
            <person name="Whiston E.A."/>
            <person name="Young S."/>
            <person name="Zeng Q."/>
            <person name="Goldman W.E."/>
            <person name="Mardis E.R."/>
            <person name="Taylor J.W."/>
            <person name="McEwen J.G."/>
            <person name="Clay O.K."/>
            <person name="Klein B.S."/>
            <person name="Cuomo C.A."/>
        </authorList>
    </citation>
    <scope>NUCLEOTIDE SEQUENCE [LARGE SCALE GENOMIC DNA]</scope>
    <source>
        <strain evidence="8">UAMH 3008</strain>
    </source>
</reference>
<evidence type="ECO:0000313" key="8">
    <source>
        <dbReference type="Proteomes" id="UP000034164"/>
    </source>
</evidence>
<dbReference type="Proteomes" id="UP000034164">
    <property type="component" value="Unassembled WGS sequence"/>
</dbReference>
<dbReference type="Pfam" id="PF00732">
    <property type="entry name" value="GMC_oxred_N"/>
    <property type="match status" value="1"/>
</dbReference>
<evidence type="ECO:0000259" key="6">
    <source>
        <dbReference type="PROSITE" id="PS50206"/>
    </source>
</evidence>
<dbReference type="SUPFAM" id="SSF51905">
    <property type="entry name" value="FAD/NAD(P)-binding domain"/>
    <property type="match status" value="1"/>
</dbReference>
<dbReference type="InterPro" id="IPR036188">
    <property type="entry name" value="FAD/NAD-bd_sf"/>
</dbReference>
<keyword evidence="3" id="KW-0274">FAD</keyword>
<sequence length="757" mass="82116">MTSPLSSTPVEILDSPLAPAPAANTILTPLQWKTLLALADTVIPSIRSKSAGGCPSDCMINDAEFALAAHHLQSINDASAHSDLAVRFLAENASSVPEFKESICRVLGQQIPEEARRGISVILNALNSRPVALALTGYAAPIQCQPHRVREAIFRGWATSVLPPMRTLYRSLIMLFQKAWIPLSPTLPAIIGFPRVPVNFTPVEGYPYEFLQIPPGDNTETIDTDVVIIGSGCGAAVAAKNLAEAGHRVVVVEKSYYWSEKHFPMTMKEGTSNLFENGGANVSDDGSVAIVSGSTWGGGGTVNWSASLQTQNYVRQEWAKKGMPFFTSTEFQKSLDRVCDRMGVNTEHVKHNNANRFLLEGARKLGYAAKTVPQNTGNQEHSCGHCTLGCGSCGKKGPQVTFLADAARAGAQFIEGFHAERILFREGNAGNCLAHAVEGTWTSRDINHGVNGEPVIKRKVAIKAKKIIVACGSLQTPLLLLRSGLKNPQIGRNLYLHPVIFLSAVFAQEIKPWEGGILTSVVNEFENMDGHGHGAKIETVTTVPSFFLPMFPWTNGCDYKHFVSNLRNTAGFITLARERYGGRVYPDPIDGRCRISYTPSHYDRKNMMEAVIGAAKIAYVCGAQEIHTTSRDIPSFIRPERSATESCGPEAGVNHAAFQAWIKKVRHTYSPLAPERTMFASAHQMGTCRMGTSPKTSVVDPSGKVWGTEGLYVADASVFPSASGVNPMVTNLAISDWTSQNISKVLSSERAPSRPRL</sequence>
<proteinExistence type="inferred from homology"/>
<evidence type="ECO:0000256" key="1">
    <source>
        <dbReference type="ARBA" id="ARBA00010790"/>
    </source>
</evidence>
<dbReference type="InterPro" id="IPR000172">
    <property type="entry name" value="GMC_OxRdtase_N"/>
</dbReference>
<name>A0A0G2JBG4_9EURO</name>
<gene>
    <name evidence="7" type="ORF">EMCG_06887</name>
</gene>
<feature type="domain" description="Rhodanese" evidence="6">
    <location>
        <begin position="226"/>
        <end position="267"/>
    </location>
</feature>
<dbReference type="Pfam" id="PF05199">
    <property type="entry name" value="GMC_oxred_C"/>
    <property type="match status" value="1"/>
</dbReference>
<dbReference type="GO" id="GO:0016020">
    <property type="term" value="C:membrane"/>
    <property type="evidence" value="ECO:0007669"/>
    <property type="project" value="UniProtKB-SubCell"/>
</dbReference>
<dbReference type="VEuPathDB" id="FungiDB:EMCG_06887"/>
<dbReference type="PROSITE" id="PS50206">
    <property type="entry name" value="RHODANESE_3"/>
    <property type="match status" value="1"/>
</dbReference>
<feature type="active site" description="Proton acceptor" evidence="5">
    <location>
        <position position="683"/>
    </location>
</feature>
<keyword evidence="2" id="KW-0285">Flavoprotein</keyword>
<dbReference type="PANTHER" id="PTHR46056">
    <property type="entry name" value="LONG-CHAIN-ALCOHOL OXIDASE"/>
    <property type="match status" value="1"/>
</dbReference>
<protein>
    <recommendedName>
        <fullName evidence="6">Rhodanese domain-containing protein</fullName>
    </recommendedName>
</protein>
<evidence type="ECO:0000313" key="7">
    <source>
        <dbReference type="EMBL" id="KKZ67436.1"/>
    </source>
</evidence>
<keyword evidence="4" id="KW-0560">Oxidoreductase</keyword>
<dbReference type="InterPro" id="IPR007867">
    <property type="entry name" value="GMC_OxRtase_C"/>
</dbReference>
<evidence type="ECO:0000256" key="5">
    <source>
        <dbReference type="PIRSR" id="PIRSR028937-1"/>
    </source>
</evidence>
<dbReference type="InterPro" id="IPR003953">
    <property type="entry name" value="FAD-dep_OxRdtase_2_FAD-bd"/>
</dbReference>
<dbReference type="InterPro" id="IPR001763">
    <property type="entry name" value="Rhodanese-like_dom"/>
</dbReference>
<organism evidence="7 8">
    <name type="scientific">[Emmonsia] crescens</name>
    <dbReference type="NCBI Taxonomy" id="73230"/>
    <lineage>
        <taxon>Eukaryota</taxon>
        <taxon>Fungi</taxon>
        <taxon>Dikarya</taxon>
        <taxon>Ascomycota</taxon>
        <taxon>Pezizomycotina</taxon>
        <taxon>Eurotiomycetes</taxon>
        <taxon>Eurotiomycetidae</taxon>
        <taxon>Onygenales</taxon>
        <taxon>Ajellomycetaceae</taxon>
        <taxon>Emergomyces</taxon>
    </lineage>
</organism>
<dbReference type="Gene3D" id="3.50.50.60">
    <property type="entry name" value="FAD/NAD(P)-binding domain"/>
    <property type="match status" value="2"/>
</dbReference>
<dbReference type="AlphaFoldDB" id="A0A0G2JBG4"/>
<evidence type="ECO:0000256" key="2">
    <source>
        <dbReference type="ARBA" id="ARBA00022630"/>
    </source>
</evidence>
<accession>A0A0G2JBG4</accession>
<comment type="similarity">
    <text evidence="1">Belongs to the GMC oxidoreductase family.</text>
</comment>
<dbReference type="EMBL" id="LCZI01000246">
    <property type="protein sequence ID" value="KKZ67436.1"/>
    <property type="molecule type" value="Genomic_DNA"/>
</dbReference>
<dbReference type="PANTHER" id="PTHR46056:SF12">
    <property type="entry name" value="LONG-CHAIN-ALCOHOL OXIDASE"/>
    <property type="match status" value="1"/>
</dbReference>
<evidence type="ECO:0000256" key="4">
    <source>
        <dbReference type="ARBA" id="ARBA00023002"/>
    </source>
</evidence>
<dbReference type="GO" id="GO:0050660">
    <property type="term" value="F:flavin adenine dinucleotide binding"/>
    <property type="evidence" value="ECO:0007669"/>
    <property type="project" value="InterPro"/>
</dbReference>
<dbReference type="GO" id="GO:0046577">
    <property type="term" value="F:long-chain-alcohol oxidase activity"/>
    <property type="evidence" value="ECO:0007669"/>
    <property type="project" value="UniProtKB-EC"/>
</dbReference>
<dbReference type="Pfam" id="PF00890">
    <property type="entry name" value="FAD_binding_2"/>
    <property type="match status" value="1"/>
</dbReference>
<evidence type="ECO:0000256" key="3">
    <source>
        <dbReference type="ARBA" id="ARBA00022827"/>
    </source>
</evidence>
<comment type="caution">
    <text evidence="7">The sequence shown here is derived from an EMBL/GenBank/DDBJ whole genome shotgun (WGS) entry which is preliminary data.</text>
</comment>